<dbReference type="EMBL" id="KB909078">
    <property type="protein sequence ID" value="EOB13122.1"/>
    <property type="molecule type" value="Genomic_DNA"/>
</dbReference>
<sequence>MIKMAPTFTYRFIEDYKINIVSYSSNKCALEIEIVNFEMVEFKTYKDKE</sequence>
<dbReference type="AlphaFoldDB" id="R0KSC6"/>
<dbReference type="HOGENOM" id="CLU_3143510_0_0_1"/>
<reference evidence="1 2" key="1">
    <citation type="journal article" date="2013" name="BMC Genomics">
        <title>Comparative genomics of parasitic silkworm microsporidia reveal an association between genome expansion and host adaptation.</title>
        <authorList>
            <person name="Pan G."/>
            <person name="Xu J."/>
            <person name="Li T."/>
            <person name="Xia Q."/>
            <person name="Liu S.L."/>
            <person name="Zhang G."/>
            <person name="Li S."/>
            <person name="Li C."/>
            <person name="Liu H."/>
            <person name="Yang L."/>
            <person name="Liu T."/>
            <person name="Zhang X."/>
            <person name="Wu Z."/>
            <person name="Fan W."/>
            <person name="Dang X."/>
            <person name="Xiang H."/>
            <person name="Tao M."/>
            <person name="Li Y."/>
            <person name="Hu J."/>
            <person name="Li Z."/>
            <person name="Lin L."/>
            <person name="Luo J."/>
            <person name="Geng L."/>
            <person name="Wang L."/>
            <person name="Long M."/>
            <person name="Wan Y."/>
            <person name="He N."/>
            <person name="Zhang Z."/>
            <person name="Lu C."/>
            <person name="Keeling P.J."/>
            <person name="Wang J."/>
            <person name="Xiang Z."/>
            <person name="Zhou Z."/>
        </authorList>
    </citation>
    <scope>NUCLEOTIDE SEQUENCE [LARGE SCALE GENOMIC DNA]</scope>
    <source>
        <strain evidence="2">CQ1 / CVCC 102059</strain>
    </source>
</reference>
<evidence type="ECO:0000313" key="2">
    <source>
        <dbReference type="Proteomes" id="UP000016927"/>
    </source>
</evidence>
<dbReference type="Proteomes" id="UP000016927">
    <property type="component" value="Unassembled WGS sequence"/>
</dbReference>
<gene>
    <name evidence="1" type="ORF">NBO_170g0003</name>
</gene>
<name>R0KSC6_NOSB1</name>
<keyword evidence="2" id="KW-1185">Reference proteome</keyword>
<evidence type="ECO:0000313" key="1">
    <source>
        <dbReference type="EMBL" id="EOB13122.1"/>
    </source>
</evidence>
<accession>R0KSC6</accession>
<dbReference type="VEuPathDB" id="MicrosporidiaDB:NBO_170g0003"/>
<proteinExistence type="predicted"/>
<protein>
    <submittedName>
        <fullName evidence="1">Uncharacterized protein</fullName>
    </submittedName>
</protein>
<organism evidence="1 2">
    <name type="scientific">Nosema bombycis (strain CQ1 / CVCC 102059)</name>
    <name type="common">Microsporidian parasite</name>
    <name type="synonym">Pebrine of silkworm</name>
    <dbReference type="NCBI Taxonomy" id="578461"/>
    <lineage>
        <taxon>Eukaryota</taxon>
        <taxon>Fungi</taxon>
        <taxon>Fungi incertae sedis</taxon>
        <taxon>Microsporidia</taxon>
        <taxon>Nosematidae</taxon>
        <taxon>Nosema</taxon>
    </lineage>
</organism>